<proteinExistence type="predicted"/>
<dbReference type="OrthoDB" id="9778153at2"/>
<evidence type="ECO:0000313" key="2">
    <source>
        <dbReference type="Proteomes" id="UP000253790"/>
    </source>
</evidence>
<reference evidence="1 2" key="1">
    <citation type="submission" date="2018-07" db="EMBL/GenBank/DDBJ databases">
        <title>Complete genome sequencing of Ornithinimicrobium sp. AMA3305.</title>
        <authorList>
            <person name="Bae J.-W."/>
        </authorList>
    </citation>
    <scope>NUCLEOTIDE SEQUENCE [LARGE SCALE GENOMIC DNA]</scope>
    <source>
        <strain evidence="1 2">AMA3305</strain>
    </source>
</reference>
<dbReference type="AlphaFoldDB" id="A0A345NMN1"/>
<dbReference type="KEGG" id="orn:DV701_09305"/>
<protein>
    <submittedName>
        <fullName evidence="1">Uncharacterized protein</fullName>
    </submittedName>
</protein>
<gene>
    <name evidence="1" type="ORF">DV701_09305</name>
</gene>
<sequence>MPSAPRSVFHRWIDDAAVFPPGCASVPDAWAEHLALREGRYADLLGPLLIGTPGAEQLVAAAAQLPPAEDLGTGTAHGSKPVDVTVVARAGTPLADLVGAVGALRGSPHVQVVGVELAHDDEAGRWRRALDLGVRVAVEVTRDPAAQQAALDDLAAAAGESPVAVLAKLRTQATSAAPPPTPGELAGFLLGARARGLALKLTGGLHRAVAHTTVAGTDEHGALNVLVAVHHLEEGAALPELVATLELRDAEELAALVRGLEEEAVALLRRRFVSFGCCGVLDPVHDLLDLGLLT</sequence>
<keyword evidence="2" id="KW-1185">Reference proteome</keyword>
<accession>A0A345NMN1</accession>
<name>A0A345NMN1_9MICO</name>
<dbReference type="EMBL" id="CP031229">
    <property type="protein sequence ID" value="AXH96289.1"/>
    <property type="molecule type" value="Genomic_DNA"/>
</dbReference>
<organism evidence="1 2">
    <name type="scientific">Ornithinimicrobium avium</name>
    <dbReference type="NCBI Taxonomy" id="2283195"/>
    <lineage>
        <taxon>Bacteria</taxon>
        <taxon>Bacillati</taxon>
        <taxon>Actinomycetota</taxon>
        <taxon>Actinomycetes</taxon>
        <taxon>Micrococcales</taxon>
        <taxon>Ornithinimicrobiaceae</taxon>
        <taxon>Ornithinimicrobium</taxon>
    </lineage>
</organism>
<evidence type="ECO:0000313" key="1">
    <source>
        <dbReference type="EMBL" id="AXH96289.1"/>
    </source>
</evidence>
<dbReference type="Proteomes" id="UP000253790">
    <property type="component" value="Chromosome"/>
</dbReference>